<dbReference type="PANTHER" id="PTHR43820">
    <property type="entry name" value="HIGH-AFFINITY BRANCHED-CHAIN AMINO ACID TRANSPORT ATP-BINDING PROTEIN LIVF"/>
    <property type="match status" value="1"/>
</dbReference>
<dbReference type="GO" id="GO:0015807">
    <property type="term" value="P:L-amino acid transport"/>
    <property type="evidence" value="ECO:0007669"/>
    <property type="project" value="TreeGrafter"/>
</dbReference>
<protein>
    <submittedName>
        <fullName evidence="8">ABC transporter ATP-binding protein</fullName>
    </submittedName>
</protein>
<proteinExistence type="inferred from homology"/>
<dbReference type="PROSITE" id="PS50893">
    <property type="entry name" value="ABC_TRANSPORTER_2"/>
    <property type="match status" value="1"/>
</dbReference>
<sequence>MLTFPRTVRFARPIWEEPMAETVLNVSNLQAWYGESHVLHGVEFNVRKGEVVTLIGRNGAGKTTTLRSLMGVVSKRAGSSTYKGVDLLRTPAHKVARLGIGYVPEERGIFSRLNVIENLMFPPTWQSGGMNVEEIYSLFPNLRGRDTTPGTRLSGGEQQMLAIGRILRTGADFILLDEPTEGIAPVIVEEIGAALRILKERGITIILVEQNLNFAATVADRHFVLDQGKVIDEISNGALDASMDRLNRYLGV</sequence>
<accession>A0A833CI46</accession>
<keyword evidence="9" id="KW-1185">Reference proteome</keyword>
<evidence type="ECO:0000313" key="8">
    <source>
        <dbReference type="EMBL" id="KAB2662517.1"/>
    </source>
</evidence>
<evidence type="ECO:0000256" key="4">
    <source>
        <dbReference type="ARBA" id="ARBA00022741"/>
    </source>
</evidence>
<dbReference type="CDD" id="cd03224">
    <property type="entry name" value="ABC_TM1139_LivF_branched"/>
    <property type="match status" value="1"/>
</dbReference>
<dbReference type="GO" id="GO:0016887">
    <property type="term" value="F:ATP hydrolysis activity"/>
    <property type="evidence" value="ECO:0007669"/>
    <property type="project" value="InterPro"/>
</dbReference>
<evidence type="ECO:0000313" key="9">
    <source>
        <dbReference type="Proteomes" id="UP000430843"/>
    </source>
</evidence>
<organism evidence="8 9">
    <name type="scientific">Brucella tritici</name>
    <dbReference type="NCBI Taxonomy" id="94626"/>
    <lineage>
        <taxon>Bacteria</taxon>
        <taxon>Pseudomonadati</taxon>
        <taxon>Pseudomonadota</taxon>
        <taxon>Alphaproteobacteria</taxon>
        <taxon>Hyphomicrobiales</taxon>
        <taxon>Brucellaceae</taxon>
        <taxon>Brucella/Ochrobactrum group</taxon>
        <taxon>Brucella</taxon>
    </lineage>
</organism>
<comment type="caution">
    <text evidence="8">The sequence shown here is derived from an EMBL/GenBank/DDBJ whole genome shotgun (WGS) entry which is preliminary data.</text>
</comment>
<dbReference type="InterPro" id="IPR017871">
    <property type="entry name" value="ABC_transporter-like_CS"/>
</dbReference>
<evidence type="ECO:0000256" key="1">
    <source>
        <dbReference type="ARBA" id="ARBA00004533"/>
    </source>
</evidence>
<keyword evidence="5 8" id="KW-0067">ATP-binding</keyword>
<dbReference type="InterPro" id="IPR003593">
    <property type="entry name" value="AAA+_ATPase"/>
</dbReference>
<comment type="subcellular location">
    <subcellularLocation>
        <location evidence="1">Cell inner membrane</location>
    </subcellularLocation>
</comment>
<comment type="similarity">
    <text evidence="2">Belongs to the ABC transporter superfamily.</text>
</comment>
<dbReference type="PROSITE" id="PS00211">
    <property type="entry name" value="ABC_TRANSPORTER_1"/>
    <property type="match status" value="1"/>
</dbReference>
<keyword evidence="3" id="KW-0813">Transport</keyword>
<evidence type="ECO:0000256" key="3">
    <source>
        <dbReference type="ARBA" id="ARBA00022448"/>
    </source>
</evidence>
<dbReference type="SMART" id="SM00382">
    <property type="entry name" value="AAA"/>
    <property type="match status" value="1"/>
</dbReference>
<name>A0A833CI46_9HYPH</name>
<evidence type="ECO:0000256" key="5">
    <source>
        <dbReference type="ARBA" id="ARBA00022840"/>
    </source>
</evidence>
<gene>
    <name evidence="8" type="ORF">F9K91_22235</name>
</gene>
<dbReference type="AlphaFoldDB" id="A0A833CI46"/>
<dbReference type="InterPro" id="IPR052156">
    <property type="entry name" value="BCAA_Transport_ATP-bd_LivF"/>
</dbReference>
<dbReference type="GO" id="GO:0015658">
    <property type="term" value="F:branched-chain amino acid transmembrane transporter activity"/>
    <property type="evidence" value="ECO:0007669"/>
    <property type="project" value="TreeGrafter"/>
</dbReference>
<dbReference type="EMBL" id="WBWA01000031">
    <property type="protein sequence ID" value="KAB2662517.1"/>
    <property type="molecule type" value="Genomic_DNA"/>
</dbReference>
<dbReference type="Proteomes" id="UP000430843">
    <property type="component" value="Unassembled WGS sequence"/>
</dbReference>
<dbReference type="SUPFAM" id="SSF52540">
    <property type="entry name" value="P-loop containing nucleoside triphosphate hydrolases"/>
    <property type="match status" value="1"/>
</dbReference>
<keyword evidence="4" id="KW-0547">Nucleotide-binding</keyword>
<keyword evidence="6" id="KW-0029">Amino-acid transport</keyword>
<dbReference type="InterPro" id="IPR027417">
    <property type="entry name" value="P-loop_NTPase"/>
</dbReference>
<dbReference type="Pfam" id="PF00005">
    <property type="entry name" value="ABC_tran"/>
    <property type="match status" value="1"/>
</dbReference>
<feature type="domain" description="ABC transporter" evidence="7">
    <location>
        <begin position="24"/>
        <end position="252"/>
    </location>
</feature>
<dbReference type="InterPro" id="IPR003439">
    <property type="entry name" value="ABC_transporter-like_ATP-bd"/>
</dbReference>
<dbReference type="PANTHER" id="PTHR43820:SF4">
    <property type="entry name" value="HIGH-AFFINITY BRANCHED-CHAIN AMINO ACID TRANSPORT ATP-BINDING PROTEIN LIVF"/>
    <property type="match status" value="1"/>
</dbReference>
<dbReference type="GO" id="GO:0005524">
    <property type="term" value="F:ATP binding"/>
    <property type="evidence" value="ECO:0007669"/>
    <property type="project" value="UniProtKB-KW"/>
</dbReference>
<dbReference type="Gene3D" id="3.40.50.300">
    <property type="entry name" value="P-loop containing nucleotide triphosphate hydrolases"/>
    <property type="match status" value="1"/>
</dbReference>
<evidence type="ECO:0000256" key="6">
    <source>
        <dbReference type="ARBA" id="ARBA00022970"/>
    </source>
</evidence>
<reference evidence="8 9" key="1">
    <citation type="submission" date="2019-09" db="EMBL/GenBank/DDBJ databases">
        <title>Taxonomic organization of the family Brucellaceae based on a phylogenomic approach.</title>
        <authorList>
            <person name="Leclercq S."/>
            <person name="Cloeckaert A."/>
            <person name="Zygmunt M.S."/>
        </authorList>
    </citation>
    <scope>NUCLEOTIDE SEQUENCE [LARGE SCALE GENOMIC DNA]</scope>
    <source>
        <strain evidence="8 9">LMG 18957</strain>
    </source>
</reference>
<evidence type="ECO:0000256" key="2">
    <source>
        <dbReference type="ARBA" id="ARBA00005417"/>
    </source>
</evidence>
<dbReference type="GO" id="GO:0005886">
    <property type="term" value="C:plasma membrane"/>
    <property type="evidence" value="ECO:0007669"/>
    <property type="project" value="UniProtKB-SubCell"/>
</dbReference>
<evidence type="ECO:0000259" key="7">
    <source>
        <dbReference type="PROSITE" id="PS50893"/>
    </source>
</evidence>